<protein>
    <recommendedName>
        <fullName evidence="4">Sulfotransferase domain-containing protein</fullName>
    </recommendedName>
</protein>
<evidence type="ECO:0000313" key="3">
    <source>
        <dbReference type="Proteomes" id="UP000091820"/>
    </source>
</evidence>
<dbReference type="Proteomes" id="UP000091820">
    <property type="component" value="Unassembled WGS sequence"/>
</dbReference>
<dbReference type="VEuPathDB" id="VectorBase:GBRI022403"/>
<dbReference type="AlphaFoldDB" id="A0A1A9WJW3"/>
<dbReference type="EnsemblMetazoa" id="GBRI022403-RA">
    <property type="protein sequence ID" value="GBRI022403-PA"/>
    <property type="gene ID" value="GBRI022403"/>
</dbReference>
<dbReference type="STRING" id="37001.A0A1A9WJW3"/>
<evidence type="ECO:0008006" key="4">
    <source>
        <dbReference type="Google" id="ProtNLM"/>
    </source>
</evidence>
<dbReference type="SUPFAM" id="SSF52540">
    <property type="entry name" value="P-loop containing nucleoside triphosphate hydrolases"/>
    <property type="match status" value="1"/>
</dbReference>
<accession>A0A1A9WJW3</accession>
<dbReference type="Gene3D" id="3.40.50.300">
    <property type="entry name" value="P-loop containing nucleotide triphosphate hydrolases"/>
    <property type="match status" value="1"/>
</dbReference>
<reference evidence="3" key="1">
    <citation type="submission" date="2014-03" db="EMBL/GenBank/DDBJ databases">
        <authorList>
            <person name="Aksoy S."/>
            <person name="Warren W."/>
            <person name="Wilson R.K."/>
        </authorList>
    </citation>
    <scope>NUCLEOTIDE SEQUENCE [LARGE SCALE GENOMIC DNA]</scope>
    <source>
        <strain evidence="3">IAEA</strain>
    </source>
</reference>
<dbReference type="InterPro" id="IPR027417">
    <property type="entry name" value="P-loop_NTPase"/>
</dbReference>
<sequence length="277" mass="31836">MNNHRNGLPRLATLWSDSNNCRLYWWRIVLNDEQCSRLASETCSIRTLRRENYSRELSKTSRSYMRINIVQLQKNSNNPLKVNPSVVVLIMFSNYRSQRVSGLNRKMTIRWCKELKYMQPELPVDTTASEYNTAYQTEQGTQMGLTALASFPGSGNTWLRYLLQQSTGILTGSIYKDYGLLKTGFPAENVCNNSVLLVKTHEWGPKAWALFSKAILLVRDPEKAILAEFNRQSGGHVGFASPDHLVNRLEPVLRNILEFLEFPINEVRMKTVFHSQV</sequence>
<keyword evidence="3" id="KW-1185">Reference proteome</keyword>
<reference evidence="2" key="2">
    <citation type="submission" date="2020-05" db="UniProtKB">
        <authorList>
            <consortium name="EnsemblMetazoa"/>
        </authorList>
    </citation>
    <scope>IDENTIFICATION</scope>
    <source>
        <strain evidence="2">IAEA</strain>
    </source>
</reference>
<evidence type="ECO:0000256" key="1">
    <source>
        <dbReference type="ARBA" id="ARBA00010236"/>
    </source>
</evidence>
<dbReference type="PANTHER" id="PTHR45964:SF5">
    <property type="entry name" value="WSCD FAMILY MEMBER CG9164"/>
    <property type="match status" value="1"/>
</dbReference>
<organism evidence="2 3">
    <name type="scientific">Glossina brevipalpis</name>
    <dbReference type="NCBI Taxonomy" id="37001"/>
    <lineage>
        <taxon>Eukaryota</taxon>
        <taxon>Metazoa</taxon>
        <taxon>Ecdysozoa</taxon>
        <taxon>Arthropoda</taxon>
        <taxon>Hexapoda</taxon>
        <taxon>Insecta</taxon>
        <taxon>Pterygota</taxon>
        <taxon>Neoptera</taxon>
        <taxon>Endopterygota</taxon>
        <taxon>Diptera</taxon>
        <taxon>Brachycera</taxon>
        <taxon>Muscomorpha</taxon>
        <taxon>Hippoboscoidea</taxon>
        <taxon>Glossinidae</taxon>
        <taxon>Glossina</taxon>
    </lineage>
</organism>
<name>A0A1A9WJW3_9MUSC</name>
<evidence type="ECO:0000313" key="2">
    <source>
        <dbReference type="EnsemblMetazoa" id="GBRI022403-PA"/>
    </source>
</evidence>
<dbReference type="PANTHER" id="PTHR45964">
    <property type="entry name" value="WSCD FAMILY MEMBER CG9164"/>
    <property type="match status" value="1"/>
</dbReference>
<comment type="similarity">
    <text evidence="1">Belongs to the WSCD family.</text>
</comment>
<proteinExistence type="inferred from homology"/>
<dbReference type="InterPro" id="IPR051589">
    <property type="entry name" value="Sialate-O-sulfotransferase"/>
</dbReference>